<dbReference type="AlphaFoldDB" id="A0A0N5AFF2"/>
<evidence type="ECO:0000313" key="2">
    <source>
        <dbReference type="Proteomes" id="UP000046393"/>
    </source>
</evidence>
<feature type="transmembrane region" description="Helical" evidence="1">
    <location>
        <begin position="100"/>
        <end position="117"/>
    </location>
</feature>
<keyword evidence="1" id="KW-0472">Membrane</keyword>
<sequence length="168" mass="18910">MTFLPSGLVAFNVNYNDEQNDAASYFNEYQKSARNGEMSLRIPQVLQYTNFTKCQQICEFKCETQEVILDEKPAVKLYYCRKRKAPPPAMFAGFQLSRSTTLVFAAIVIVGAIIVTLCCCSCGCCACKCCRNPKHNVSKDQLFRDGFMEVLPGENLQKEFTDHSPSTV</sequence>
<evidence type="ECO:0000313" key="3">
    <source>
        <dbReference type="WBParaSite" id="SMUV_0000300401-mRNA-1"/>
    </source>
</evidence>
<accession>A0A0N5AFF2</accession>
<evidence type="ECO:0000256" key="1">
    <source>
        <dbReference type="SAM" id="Phobius"/>
    </source>
</evidence>
<keyword evidence="1" id="KW-1133">Transmembrane helix</keyword>
<dbReference type="Proteomes" id="UP000046393">
    <property type="component" value="Unplaced"/>
</dbReference>
<name>A0A0N5AFF2_9BILA</name>
<reference evidence="3" key="1">
    <citation type="submission" date="2017-02" db="UniProtKB">
        <authorList>
            <consortium name="WormBaseParasite"/>
        </authorList>
    </citation>
    <scope>IDENTIFICATION</scope>
</reference>
<keyword evidence="1" id="KW-0812">Transmembrane</keyword>
<proteinExistence type="predicted"/>
<dbReference type="WBParaSite" id="SMUV_0000300401-mRNA-1">
    <property type="protein sequence ID" value="SMUV_0000300401-mRNA-1"/>
    <property type="gene ID" value="SMUV_0000300401"/>
</dbReference>
<protein>
    <submittedName>
        <fullName evidence="3">CX domain-containing protein</fullName>
    </submittedName>
</protein>
<organism evidence="2 3">
    <name type="scientific">Syphacia muris</name>
    <dbReference type="NCBI Taxonomy" id="451379"/>
    <lineage>
        <taxon>Eukaryota</taxon>
        <taxon>Metazoa</taxon>
        <taxon>Ecdysozoa</taxon>
        <taxon>Nematoda</taxon>
        <taxon>Chromadorea</taxon>
        <taxon>Rhabditida</taxon>
        <taxon>Spirurina</taxon>
        <taxon>Oxyuridomorpha</taxon>
        <taxon>Oxyuroidea</taxon>
        <taxon>Oxyuridae</taxon>
        <taxon>Syphacia</taxon>
    </lineage>
</organism>
<keyword evidence="2" id="KW-1185">Reference proteome</keyword>